<feature type="transmembrane region" description="Helical" evidence="1">
    <location>
        <begin position="6"/>
        <end position="25"/>
    </location>
</feature>
<evidence type="ECO:0000256" key="1">
    <source>
        <dbReference type="SAM" id="Phobius"/>
    </source>
</evidence>
<dbReference type="EMBL" id="DVHN01000092">
    <property type="protein sequence ID" value="HIR88787.1"/>
    <property type="molecule type" value="Genomic_DNA"/>
</dbReference>
<name>A0A9D1JD77_9FIRM</name>
<accession>A0A9D1JD77</accession>
<evidence type="ECO:0000313" key="2">
    <source>
        <dbReference type="EMBL" id="HIR88787.1"/>
    </source>
</evidence>
<reference evidence="2" key="2">
    <citation type="journal article" date="2021" name="PeerJ">
        <title>Extensive microbial diversity within the chicken gut microbiome revealed by metagenomics and culture.</title>
        <authorList>
            <person name="Gilroy R."/>
            <person name="Ravi A."/>
            <person name="Getino M."/>
            <person name="Pursley I."/>
            <person name="Horton D.L."/>
            <person name="Alikhan N.F."/>
            <person name="Baker D."/>
            <person name="Gharbi K."/>
            <person name="Hall N."/>
            <person name="Watson M."/>
            <person name="Adriaenssens E.M."/>
            <person name="Foster-Nyarko E."/>
            <person name="Jarju S."/>
            <person name="Secka A."/>
            <person name="Antonio M."/>
            <person name="Oren A."/>
            <person name="Chaudhuri R.R."/>
            <person name="La Ragione R."/>
            <person name="Hildebrand F."/>
            <person name="Pallen M.J."/>
        </authorList>
    </citation>
    <scope>NUCLEOTIDE SEQUENCE</scope>
    <source>
        <strain evidence="2">ChiW13-3771</strain>
    </source>
</reference>
<sequence>MDLLLNIGIVIVFACYLLFIGLIFTSKLEFFCRDMEKDEKETYKIIVFGKSKLAKDCEAFFNRKCIKCKRIEKLETDLKCNIWKANYILAVDDSDYENLVACTVLRTCCDSDGSYAICNEEQNRKIFQENKIMILEDTILSEKTIYRMIKENCYVL</sequence>
<dbReference type="AlphaFoldDB" id="A0A9D1JD77"/>
<organism evidence="2 3">
    <name type="scientific">Candidatus Fimimorpha faecalis</name>
    <dbReference type="NCBI Taxonomy" id="2840824"/>
    <lineage>
        <taxon>Bacteria</taxon>
        <taxon>Bacillati</taxon>
        <taxon>Bacillota</taxon>
        <taxon>Clostridia</taxon>
        <taxon>Eubacteriales</taxon>
        <taxon>Candidatus Fimimorpha</taxon>
    </lineage>
</organism>
<keyword evidence="1" id="KW-1133">Transmembrane helix</keyword>
<proteinExistence type="predicted"/>
<keyword evidence="1" id="KW-0812">Transmembrane</keyword>
<reference evidence="2" key="1">
    <citation type="submission" date="2020-10" db="EMBL/GenBank/DDBJ databases">
        <authorList>
            <person name="Gilroy R."/>
        </authorList>
    </citation>
    <scope>NUCLEOTIDE SEQUENCE</scope>
    <source>
        <strain evidence="2">ChiW13-3771</strain>
    </source>
</reference>
<dbReference type="Proteomes" id="UP000824201">
    <property type="component" value="Unassembled WGS sequence"/>
</dbReference>
<gene>
    <name evidence="2" type="ORF">IAC96_07545</name>
</gene>
<dbReference type="Gene3D" id="3.40.50.720">
    <property type="entry name" value="NAD(P)-binding Rossmann-like Domain"/>
    <property type="match status" value="1"/>
</dbReference>
<keyword evidence="1" id="KW-0472">Membrane</keyword>
<evidence type="ECO:0000313" key="3">
    <source>
        <dbReference type="Proteomes" id="UP000824201"/>
    </source>
</evidence>
<protein>
    <submittedName>
        <fullName evidence="2">Uncharacterized protein</fullName>
    </submittedName>
</protein>
<comment type="caution">
    <text evidence="2">The sequence shown here is derived from an EMBL/GenBank/DDBJ whole genome shotgun (WGS) entry which is preliminary data.</text>
</comment>